<sequence>MSVVSGQWSVAKKAKSQASLVGGFADLRELALCVPVSGRRTFQEDL</sequence>
<protein>
    <submittedName>
        <fullName evidence="1">Uncharacterized protein</fullName>
    </submittedName>
</protein>
<evidence type="ECO:0000313" key="1">
    <source>
        <dbReference type="EMBL" id="MBH8551033.1"/>
    </source>
</evidence>
<gene>
    <name evidence="1" type="ORF">I8751_01225</name>
</gene>
<comment type="caution">
    <text evidence="1">The sequence shown here is derived from an EMBL/GenBank/DDBJ whole genome shotgun (WGS) entry which is preliminary data.</text>
</comment>
<proteinExistence type="predicted"/>
<evidence type="ECO:0000313" key="2">
    <source>
        <dbReference type="Proteomes" id="UP000599391"/>
    </source>
</evidence>
<dbReference type="RefSeq" id="WP_214437341.1">
    <property type="nucleotide sequence ID" value="NZ_JAECZB010000001.1"/>
</dbReference>
<reference evidence="1 2" key="1">
    <citation type="journal article" date="2021" name="Int. J. Syst. Evol. Microbiol.">
        <title>Amazonocrinis nigriterrae gen. nov., sp. nov., Atlanticothrix silvestris gen. nov., sp. nov. and Dendronalium phyllosphericum gen. nov., sp. nov., nostocacean cyanobacteria from Brazilian environments.</title>
        <authorList>
            <person name="Alvarenga D.O."/>
            <person name="Andreote A.P.D."/>
            <person name="Branco L.H.Z."/>
            <person name="Delbaje E."/>
            <person name="Cruz R.B."/>
            <person name="Varani A.M."/>
            <person name="Fiore M.F."/>
        </authorList>
    </citation>
    <scope>NUCLEOTIDE SEQUENCE [LARGE SCALE GENOMIC DNA]</scope>
    <source>
        <strain evidence="1 2">CENA357</strain>
    </source>
</reference>
<dbReference type="Proteomes" id="UP000599391">
    <property type="component" value="Unassembled WGS sequence"/>
</dbReference>
<dbReference type="AlphaFoldDB" id="A0A8J7H2N9"/>
<organism evidence="1 2">
    <name type="scientific">Atlanticothrix silvestris CENA357</name>
    <dbReference type="NCBI Taxonomy" id="1725252"/>
    <lineage>
        <taxon>Bacteria</taxon>
        <taxon>Bacillati</taxon>
        <taxon>Cyanobacteriota</taxon>
        <taxon>Cyanophyceae</taxon>
        <taxon>Nostocales</taxon>
        <taxon>Nodulariaceae</taxon>
        <taxon>Atlanticothrix</taxon>
        <taxon>Atlanticothrix silvestris</taxon>
    </lineage>
</organism>
<accession>A0A8J7H2N9</accession>
<dbReference type="EMBL" id="JAECZB010000001">
    <property type="protein sequence ID" value="MBH8551033.1"/>
    <property type="molecule type" value="Genomic_DNA"/>
</dbReference>
<keyword evidence="2" id="KW-1185">Reference proteome</keyword>
<name>A0A8J7H2N9_9CYAN</name>